<reference evidence="1 2" key="1">
    <citation type="submission" date="2021-04" db="EMBL/GenBank/DDBJ databases">
        <authorList>
            <person name="Rakotoarivonina H."/>
        </authorList>
    </citation>
    <scope>NUCLEOTIDE SEQUENCE [LARGE SCALE GENOMIC DNA]</scope>
    <source>
        <strain evidence="1 2">XE</strain>
    </source>
</reference>
<sequence length="187" mass="21276">MTRVPRKPLQDELVFQNVSECGLSLDDVQARILSFMAKDPKAVYHFIVGTDSQVYRGSTKFVTGIIIRRVGRGAWACYRQTIVPRELRSLKEKLSYETTLSQEVASYFMGDALRKMEEIVLPYIYKGAALEHFIDIDAGTHPTLNKTSRYVKEMIDRVEAMGVYAARVKPESYAASSYANRYTKKSV</sequence>
<comment type="caution">
    <text evidence="1">The sequence shown here is derived from an EMBL/GenBank/DDBJ whole genome shotgun (WGS) entry which is preliminary data.</text>
</comment>
<dbReference type="PANTHER" id="PTHR39961">
    <property type="entry name" value="HYPOTHETICAL CYTOSOLIC PROTEIN"/>
    <property type="match status" value="1"/>
</dbReference>
<dbReference type="RefSeq" id="WP_015253783.1">
    <property type="nucleotide sequence ID" value="NZ_CAJRAY010000097.1"/>
</dbReference>
<protein>
    <submittedName>
        <fullName evidence="1">Uncharacterized protein</fullName>
    </submittedName>
</protein>
<dbReference type="Proteomes" id="UP000681526">
    <property type="component" value="Unassembled WGS sequence"/>
</dbReference>
<accession>A0ABM8V912</accession>
<gene>
    <name evidence="1" type="primary">txxe 2741-ykuK</name>
    <name evidence="1" type="ORF">TXXE_18605</name>
</gene>
<dbReference type="PANTHER" id="PTHR39961:SF1">
    <property type="entry name" value="DUF458 DOMAIN-CONTAINING PROTEIN"/>
    <property type="match status" value="1"/>
</dbReference>
<dbReference type="Pfam" id="PF04308">
    <property type="entry name" value="RNaseH_like"/>
    <property type="match status" value="1"/>
</dbReference>
<dbReference type="EMBL" id="CAJRAY010000097">
    <property type="protein sequence ID" value="CAG5092726.1"/>
    <property type="molecule type" value="Genomic_DNA"/>
</dbReference>
<organism evidence="1 2">
    <name type="scientific">Thermobacillus xylanilyticus</name>
    <dbReference type="NCBI Taxonomy" id="76633"/>
    <lineage>
        <taxon>Bacteria</taxon>
        <taxon>Bacillati</taxon>
        <taxon>Bacillota</taxon>
        <taxon>Bacilli</taxon>
        <taxon>Bacillales</taxon>
        <taxon>Paenibacillaceae</taxon>
        <taxon>Thermobacillus</taxon>
    </lineage>
</organism>
<dbReference type="InterPro" id="IPR007405">
    <property type="entry name" value="Phage_KVP40_Orf299"/>
</dbReference>
<proteinExistence type="predicted"/>
<name>A0ABM8V912_THEXY</name>
<keyword evidence="2" id="KW-1185">Reference proteome</keyword>
<evidence type="ECO:0000313" key="2">
    <source>
        <dbReference type="Proteomes" id="UP000681526"/>
    </source>
</evidence>
<evidence type="ECO:0000313" key="1">
    <source>
        <dbReference type="EMBL" id="CAG5092726.1"/>
    </source>
</evidence>